<dbReference type="EC" id="3.5.4.16" evidence="6"/>
<dbReference type="InterPro" id="IPR043133">
    <property type="entry name" value="GTP-CH-I_C/QueF"/>
</dbReference>
<dbReference type="PANTHER" id="PTHR11109">
    <property type="entry name" value="GTP CYCLOHYDROLASE I"/>
    <property type="match status" value="1"/>
</dbReference>
<comment type="caution">
    <text evidence="9">The sequence shown here is derived from an EMBL/GenBank/DDBJ whole genome shotgun (WGS) entry which is preliminary data.</text>
</comment>
<dbReference type="Gene3D" id="1.10.286.10">
    <property type="match status" value="1"/>
</dbReference>
<dbReference type="NCBIfam" id="NF006826">
    <property type="entry name" value="PRK09347.1-3"/>
    <property type="match status" value="1"/>
</dbReference>
<dbReference type="PANTHER" id="PTHR11109:SF7">
    <property type="entry name" value="GTP CYCLOHYDROLASE 1"/>
    <property type="match status" value="1"/>
</dbReference>
<comment type="pathway">
    <text evidence="2 6">Cofactor biosynthesis; 7,8-dihydroneopterin triphosphate biosynthesis; 7,8-dihydroneopterin triphosphate from GTP: step 1/1.</text>
</comment>
<evidence type="ECO:0000256" key="4">
    <source>
        <dbReference type="ARBA" id="ARBA00022563"/>
    </source>
</evidence>
<evidence type="ECO:0000256" key="1">
    <source>
        <dbReference type="ARBA" id="ARBA00001052"/>
    </source>
</evidence>
<evidence type="ECO:0000313" key="9">
    <source>
        <dbReference type="EMBL" id="SHL01680.1"/>
    </source>
</evidence>
<dbReference type="EMBL" id="FOKU01000004">
    <property type="protein sequence ID" value="SFB97361.1"/>
    <property type="molecule type" value="Genomic_DNA"/>
</dbReference>
<dbReference type="NCBIfam" id="TIGR00063">
    <property type="entry name" value="folE"/>
    <property type="match status" value="1"/>
</dbReference>
<keyword evidence="5 6" id="KW-0378">Hydrolase</keyword>
<dbReference type="FunFam" id="3.30.1130.10:FF:000001">
    <property type="entry name" value="GTP cyclohydrolase 1"/>
    <property type="match status" value="1"/>
</dbReference>
<feature type="binding site" evidence="6">
    <location>
        <position position="110"/>
    </location>
    <ligand>
        <name>Zn(2+)</name>
        <dbReference type="ChEBI" id="CHEBI:29105"/>
    </ligand>
</feature>
<evidence type="ECO:0000259" key="7">
    <source>
        <dbReference type="Pfam" id="PF01227"/>
    </source>
</evidence>
<evidence type="ECO:0000256" key="3">
    <source>
        <dbReference type="ARBA" id="ARBA00008085"/>
    </source>
</evidence>
<dbReference type="InterPro" id="IPR020602">
    <property type="entry name" value="GTP_CycHdrlase_I_dom"/>
</dbReference>
<dbReference type="GO" id="GO:0003934">
    <property type="term" value="F:GTP cyclohydrolase I activity"/>
    <property type="evidence" value="ECO:0007669"/>
    <property type="project" value="UniProtKB-UniRule"/>
</dbReference>
<dbReference type="NCBIfam" id="NF006824">
    <property type="entry name" value="PRK09347.1-1"/>
    <property type="match status" value="1"/>
</dbReference>
<evidence type="ECO:0000313" key="10">
    <source>
        <dbReference type="Proteomes" id="UP000184031"/>
    </source>
</evidence>
<organism evidence="9 10">
    <name type="scientific">Flagellimonas taeanensis</name>
    <dbReference type="NCBI Taxonomy" id="1005926"/>
    <lineage>
        <taxon>Bacteria</taxon>
        <taxon>Pseudomonadati</taxon>
        <taxon>Bacteroidota</taxon>
        <taxon>Flavobacteriia</taxon>
        <taxon>Flavobacteriales</taxon>
        <taxon>Flavobacteriaceae</taxon>
        <taxon>Flagellimonas</taxon>
    </lineage>
</organism>
<dbReference type="GO" id="GO:0005737">
    <property type="term" value="C:cytoplasm"/>
    <property type="evidence" value="ECO:0007669"/>
    <property type="project" value="TreeGrafter"/>
</dbReference>
<dbReference type="Pfam" id="PF01227">
    <property type="entry name" value="GTP_cyclohydroI"/>
    <property type="match status" value="1"/>
</dbReference>
<dbReference type="GO" id="GO:0008270">
    <property type="term" value="F:zinc ion binding"/>
    <property type="evidence" value="ECO:0007669"/>
    <property type="project" value="UniProtKB-UniRule"/>
</dbReference>
<dbReference type="UniPathway" id="UPA00848">
    <property type="reaction ID" value="UER00151"/>
</dbReference>
<comment type="catalytic activity">
    <reaction evidence="1 6">
        <text>GTP + H2O = 7,8-dihydroneopterin 3'-triphosphate + formate + H(+)</text>
        <dbReference type="Rhea" id="RHEA:17473"/>
        <dbReference type="ChEBI" id="CHEBI:15377"/>
        <dbReference type="ChEBI" id="CHEBI:15378"/>
        <dbReference type="ChEBI" id="CHEBI:15740"/>
        <dbReference type="ChEBI" id="CHEBI:37565"/>
        <dbReference type="ChEBI" id="CHEBI:58462"/>
        <dbReference type="EC" id="3.5.4.16"/>
    </reaction>
</comment>
<keyword evidence="4 6" id="KW-0554">One-carbon metabolism</keyword>
<keyword evidence="11" id="KW-1185">Reference proteome</keyword>
<feature type="binding site" evidence="6">
    <location>
        <position position="113"/>
    </location>
    <ligand>
        <name>Zn(2+)</name>
        <dbReference type="ChEBI" id="CHEBI:29105"/>
    </ligand>
</feature>
<feature type="domain" description="GTP cyclohydrolase I" evidence="7">
    <location>
        <begin position="40"/>
        <end position="215"/>
    </location>
</feature>
<accession>A0A1M6X6Q9</accession>
<name>A0A1M6X6Q9_9FLAO</name>
<feature type="binding site" evidence="6">
    <location>
        <position position="181"/>
    </location>
    <ligand>
        <name>Zn(2+)</name>
        <dbReference type="ChEBI" id="CHEBI:29105"/>
    </ligand>
</feature>
<dbReference type="HAMAP" id="MF_00223">
    <property type="entry name" value="FolE"/>
    <property type="match status" value="1"/>
</dbReference>
<sequence>MKDSKRNQTGVGTMAGVNGASCNGETCQHQRNKDRMTEIAHHFGRIMEVLGLDLDDPSLKDTPARVAKMFLNEAFIGLDEAQFPEVSFFDNTYNFDEMVVVNDISLYSYCEHHFVPFFGKVNVAYFPNKKVIGLSKINRIVDFIGRKPQVQEKLTREIAETLSALLDTEHVAVYVEANHLCVASRGIKDHNSHTKTGSYLGKFKNEWTKKEFMSTFQ</sequence>
<evidence type="ECO:0000313" key="11">
    <source>
        <dbReference type="Proteomes" id="UP000198940"/>
    </source>
</evidence>
<dbReference type="OrthoDB" id="9801207at2"/>
<keyword evidence="6" id="KW-0862">Zinc</keyword>
<dbReference type="AlphaFoldDB" id="A0A1M6X6Q9"/>
<dbReference type="STRING" id="1055723.SAMN05216293_2463"/>
<proteinExistence type="inferred from homology"/>
<dbReference type="InterPro" id="IPR001474">
    <property type="entry name" value="GTP_CycHdrlase_I"/>
</dbReference>
<evidence type="ECO:0000256" key="2">
    <source>
        <dbReference type="ARBA" id="ARBA00005080"/>
    </source>
</evidence>
<dbReference type="GO" id="GO:0046654">
    <property type="term" value="P:tetrahydrofolate biosynthetic process"/>
    <property type="evidence" value="ECO:0007669"/>
    <property type="project" value="UniProtKB-UniRule"/>
</dbReference>
<dbReference type="InterPro" id="IPR018234">
    <property type="entry name" value="GTP_CycHdrlase_I_CS"/>
</dbReference>
<dbReference type="RefSeq" id="WP_072880219.1">
    <property type="nucleotide sequence ID" value="NZ_FOKU01000004.1"/>
</dbReference>
<keyword evidence="6" id="KW-0547">Nucleotide-binding</keyword>
<comment type="subunit">
    <text evidence="6">Homopolymer.</text>
</comment>
<evidence type="ECO:0000256" key="5">
    <source>
        <dbReference type="ARBA" id="ARBA00022801"/>
    </source>
</evidence>
<dbReference type="PROSITE" id="PS00859">
    <property type="entry name" value="GTP_CYCLOHYDROL_1_1"/>
    <property type="match status" value="1"/>
</dbReference>
<dbReference type="Proteomes" id="UP000198940">
    <property type="component" value="Unassembled WGS sequence"/>
</dbReference>
<dbReference type="GO" id="GO:0005525">
    <property type="term" value="F:GTP binding"/>
    <property type="evidence" value="ECO:0007669"/>
    <property type="project" value="UniProtKB-KW"/>
</dbReference>
<evidence type="ECO:0000313" key="8">
    <source>
        <dbReference type="EMBL" id="SFB97361.1"/>
    </source>
</evidence>
<dbReference type="EMBL" id="FRAT01000006">
    <property type="protein sequence ID" value="SHL01680.1"/>
    <property type="molecule type" value="Genomic_DNA"/>
</dbReference>
<keyword evidence="6" id="KW-0342">GTP-binding</keyword>
<reference evidence="9 10" key="1">
    <citation type="submission" date="2016-11" db="EMBL/GenBank/DDBJ databases">
        <authorList>
            <person name="Varghese N."/>
            <person name="Submissions S."/>
        </authorList>
    </citation>
    <scope>NUCLEOTIDE SEQUENCE [LARGE SCALE GENOMIC DNA]</scope>
    <source>
        <strain evidence="9 10">CGMCC 1.12174</strain>
        <strain evidence="8 11">DSM 26351</strain>
    </source>
</reference>
<protein>
    <recommendedName>
        <fullName evidence="6">GTP cyclohydrolase 1</fullName>
        <ecNumber evidence="6">3.5.4.16</ecNumber>
    </recommendedName>
    <alternativeName>
        <fullName evidence="6">GTP cyclohydrolase I</fullName>
        <shortName evidence="6">GTP-CH-I</shortName>
    </alternativeName>
</protein>
<dbReference type="GO" id="GO:0006729">
    <property type="term" value="P:tetrahydrobiopterin biosynthetic process"/>
    <property type="evidence" value="ECO:0007669"/>
    <property type="project" value="TreeGrafter"/>
</dbReference>
<dbReference type="SUPFAM" id="SSF55620">
    <property type="entry name" value="Tetrahydrobiopterin biosynthesis enzymes-like"/>
    <property type="match status" value="1"/>
</dbReference>
<keyword evidence="6" id="KW-0479">Metal-binding</keyword>
<dbReference type="Gene3D" id="3.30.1130.10">
    <property type="match status" value="1"/>
</dbReference>
<evidence type="ECO:0000256" key="6">
    <source>
        <dbReference type="HAMAP-Rule" id="MF_00223"/>
    </source>
</evidence>
<dbReference type="GO" id="GO:0006730">
    <property type="term" value="P:one-carbon metabolic process"/>
    <property type="evidence" value="ECO:0007669"/>
    <property type="project" value="UniProtKB-UniRule"/>
</dbReference>
<dbReference type="Proteomes" id="UP000184031">
    <property type="component" value="Unassembled WGS sequence"/>
</dbReference>
<comment type="similarity">
    <text evidence="3 6">Belongs to the GTP cyclohydrolase I family.</text>
</comment>
<dbReference type="InterPro" id="IPR043134">
    <property type="entry name" value="GTP-CH-I_N"/>
</dbReference>
<gene>
    <name evidence="6" type="primary">folE</name>
    <name evidence="8" type="ORF">SAMN04487891_104139</name>
    <name evidence="9" type="ORF">SAMN05216293_2463</name>
</gene>